<dbReference type="Proteomes" id="UP000310263">
    <property type="component" value="Unassembled WGS sequence"/>
</dbReference>
<evidence type="ECO:0000259" key="7">
    <source>
        <dbReference type="Pfam" id="PF00696"/>
    </source>
</evidence>
<comment type="similarity">
    <text evidence="1 6">Belongs to the carbamate kinase family.</text>
</comment>
<dbReference type="AlphaFoldDB" id="A0A4S2F2F2"/>
<dbReference type="Pfam" id="PF00696">
    <property type="entry name" value="AA_kinase"/>
    <property type="match status" value="1"/>
</dbReference>
<keyword evidence="4 6" id="KW-0418">Kinase</keyword>
<evidence type="ECO:0000256" key="5">
    <source>
        <dbReference type="ARBA" id="ARBA00048467"/>
    </source>
</evidence>
<dbReference type="SUPFAM" id="SSF53633">
    <property type="entry name" value="Carbamate kinase-like"/>
    <property type="match status" value="1"/>
</dbReference>
<dbReference type="PRINTS" id="PR01469">
    <property type="entry name" value="CARBMTKINASE"/>
</dbReference>
<evidence type="ECO:0000256" key="6">
    <source>
        <dbReference type="PIRNR" id="PIRNR000723"/>
    </source>
</evidence>
<dbReference type="EMBL" id="SRYE01000002">
    <property type="protein sequence ID" value="TGY62552.1"/>
    <property type="molecule type" value="Genomic_DNA"/>
</dbReference>
<organism evidence="8 9">
    <name type="scientific">Muricaecibacterium torontonense</name>
    <dbReference type="NCBI Taxonomy" id="3032871"/>
    <lineage>
        <taxon>Bacteria</taxon>
        <taxon>Bacillati</taxon>
        <taxon>Actinomycetota</taxon>
        <taxon>Coriobacteriia</taxon>
        <taxon>Coriobacteriales</taxon>
        <taxon>Atopobiaceae</taxon>
        <taxon>Muricaecibacterium</taxon>
    </lineage>
</organism>
<dbReference type="Gene3D" id="3.40.1160.10">
    <property type="entry name" value="Acetylglutamate kinase-like"/>
    <property type="match status" value="1"/>
</dbReference>
<dbReference type="OrthoDB" id="9766717at2"/>
<evidence type="ECO:0000256" key="3">
    <source>
        <dbReference type="ARBA" id="ARBA00022679"/>
    </source>
</evidence>
<gene>
    <name evidence="8" type="ORF">E5334_03820</name>
</gene>
<dbReference type="PIRSF" id="PIRSF000723">
    <property type="entry name" value="Carbamate_kin"/>
    <property type="match status" value="1"/>
</dbReference>
<evidence type="ECO:0000313" key="8">
    <source>
        <dbReference type="EMBL" id="TGY62552.1"/>
    </source>
</evidence>
<dbReference type="RefSeq" id="WP_136012282.1">
    <property type="nucleotide sequence ID" value="NZ_SRYE01000002.1"/>
</dbReference>
<sequence length="318" mass="34002">MDTNQLVGERVVVALGGNALGNNPQEQLTLLQETAKHLASMIQEGIDVVITHGNGPQVGVIDEAFVAASKDPANQVPFMPLTDCNAMSQGYIGAQLTRTLINQFRSQDIMRAVVDVPTHVLVDASDEAFKDYEKPIGAFMTEKDAQAFAKATGCQVKEDSGRGWRRVVPSPAPQDILELGVISSLVDNGCIVVAAGGGGIPVILEDDRYKAVDAIIDKDLVSSILAWKIHADILVILTAVDKVYINFNQPDQKGIDSMTAEEARTYIAQEQFAPGSMLPKVEACVKFVEAHPQGKAIITSLGHAAEGLRGETGTLITL</sequence>
<dbReference type="PANTHER" id="PTHR30409">
    <property type="entry name" value="CARBAMATE KINASE"/>
    <property type="match status" value="1"/>
</dbReference>
<keyword evidence="9" id="KW-1185">Reference proteome</keyword>
<dbReference type="FunFam" id="3.40.1160.10:FF:000007">
    <property type="entry name" value="Carbamate kinase"/>
    <property type="match status" value="1"/>
</dbReference>
<proteinExistence type="inferred from homology"/>
<protein>
    <recommendedName>
        <fullName evidence="2 6">Carbamate kinase</fullName>
    </recommendedName>
</protein>
<name>A0A4S2F2F2_9ACTN</name>
<dbReference type="PANTHER" id="PTHR30409:SF1">
    <property type="entry name" value="CARBAMATE KINASE-RELATED"/>
    <property type="match status" value="1"/>
</dbReference>
<keyword evidence="3 6" id="KW-0808">Transferase</keyword>
<evidence type="ECO:0000313" key="9">
    <source>
        <dbReference type="Proteomes" id="UP000310263"/>
    </source>
</evidence>
<dbReference type="NCBIfam" id="NF009007">
    <property type="entry name" value="PRK12352.1"/>
    <property type="match status" value="1"/>
</dbReference>
<evidence type="ECO:0000256" key="1">
    <source>
        <dbReference type="ARBA" id="ARBA00011066"/>
    </source>
</evidence>
<dbReference type="InterPro" id="IPR001048">
    <property type="entry name" value="Asp/Glu/Uridylate_kinase"/>
</dbReference>
<dbReference type="GO" id="GO:0005829">
    <property type="term" value="C:cytosol"/>
    <property type="evidence" value="ECO:0007669"/>
    <property type="project" value="TreeGrafter"/>
</dbReference>
<evidence type="ECO:0000256" key="2">
    <source>
        <dbReference type="ARBA" id="ARBA00013070"/>
    </source>
</evidence>
<feature type="domain" description="Aspartate/glutamate/uridylate kinase" evidence="7">
    <location>
        <begin position="10"/>
        <end position="291"/>
    </location>
</feature>
<dbReference type="CDD" id="cd04235">
    <property type="entry name" value="AAK_CK"/>
    <property type="match status" value="1"/>
</dbReference>
<comment type="caution">
    <text evidence="8">The sequence shown here is derived from an EMBL/GenBank/DDBJ whole genome shotgun (WGS) entry which is preliminary data.</text>
</comment>
<dbReference type="InterPro" id="IPR003964">
    <property type="entry name" value="Carb_kinase"/>
</dbReference>
<evidence type="ECO:0000256" key="4">
    <source>
        <dbReference type="ARBA" id="ARBA00022777"/>
    </source>
</evidence>
<comment type="catalytic activity">
    <reaction evidence="5">
        <text>hydrogencarbonate + NH4(+) + ATP = carbamoyl phosphate + ADP + H2O + H(+)</text>
        <dbReference type="Rhea" id="RHEA:10152"/>
        <dbReference type="ChEBI" id="CHEBI:15377"/>
        <dbReference type="ChEBI" id="CHEBI:15378"/>
        <dbReference type="ChEBI" id="CHEBI:17544"/>
        <dbReference type="ChEBI" id="CHEBI:28938"/>
        <dbReference type="ChEBI" id="CHEBI:30616"/>
        <dbReference type="ChEBI" id="CHEBI:58228"/>
        <dbReference type="ChEBI" id="CHEBI:456216"/>
        <dbReference type="EC" id="2.7.2.2"/>
    </reaction>
</comment>
<reference evidence="8 9" key="1">
    <citation type="submission" date="2019-04" db="EMBL/GenBank/DDBJ databases">
        <title>Microbes associate with the intestines of laboratory mice.</title>
        <authorList>
            <person name="Navarre W."/>
            <person name="Wong E."/>
            <person name="Huang K."/>
            <person name="Tropini C."/>
            <person name="Ng K."/>
            <person name="Yu B."/>
        </authorList>
    </citation>
    <scope>NUCLEOTIDE SEQUENCE [LARGE SCALE GENOMIC DNA]</scope>
    <source>
        <strain evidence="8 9">NM07_P-09</strain>
    </source>
</reference>
<dbReference type="GO" id="GO:0008804">
    <property type="term" value="F:carbamate kinase activity"/>
    <property type="evidence" value="ECO:0007669"/>
    <property type="project" value="UniProtKB-EC"/>
</dbReference>
<dbReference type="InterPro" id="IPR036393">
    <property type="entry name" value="AceGlu_kinase-like_sf"/>
</dbReference>
<dbReference type="GO" id="GO:0019546">
    <property type="term" value="P:L-arginine deiminase pathway"/>
    <property type="evidence" value="ECO:0007669"/>
    <property type="project" value="TreeGrafter"/>
</dbReference>
<accession>A0A4S2F2F2</accession>